<evidence type="ECO:0000256" key="1">
    <source>
        <dbReference type="ARBA" id="ARBA00006484"/>
    </source>
</evidence>
<dbReference type="PANTHER" id="PTHR43639">
    <property type="entry name" value="OXIDOREDUCTASE, SHORT-CHAIN DEHYDROGENASE/REDUCTASE FAMILY (AFU_ORTHOLOGUE AFUA_5G02870)"/>
    <property type="match status" value="1"/>
</dbReference>
<name>A0A7C9R7N4_9HYPH</name>
<evidence type="ECO:0000313" key="3">
    <source>
        <dbReference type="EMBL" id="NGN41879.1"/>
    </source>
</evidence>
<dbReference type="Gene3D" id="3.40.50.720">
    <property type="entry name" value="NAD(P)-binding Rossmann-like Domain"/>
    <property type="match status" value="1"/>
</dbReference>
<dbReference type="InterPro" id="IPR036291">
    <property type="entry name" value="NAD(P)-bd_dom_sf"/>
</dbReference>
<accession>A0A7C9R7N4</accession>
<dbReference type="EMBL" id="JAAKZG010000004">
    <property type="protein sequence ID" value="NGN41879.1"/>
    <property type="molecule type" value="Genomic_DNA"/>
</dbReference>
<dbReference type="AlphaFoldDB" id="A0A7C9R7N4"/>
<reference evidence="3 4" key="1">
    <citation type="submission" date="2020-02" db="EMBL/GenBank/DDBJ databases">
        <title>Genome sequence of the type strain CGMCC 1.15528 of Mesorhizobium zhangyense.</title>
        <authorList>
            <person name="Gao J."/>
            <person name="Sun J."/>
        </authorList>
    </citation>
    <scope>NUCLEOTIDE SEQUENCE [LARGE SCALE GENOMIC DNA]</scope>
    <source>
        <strain evidence="3 4">CGMCC 1.15528</strain>
    </source>
</reference>
<protein>
    <submittedName>
        <fullName evidence="3">Glucose 1-dehydrogenase</fullName>
        <ecNumber evidence="3">1.1.1.47</ecNumber>
    </submittedName>
</protein>
<evidence type="ECO:0000313" key="4">
    <source>
        <dbReference type="Proteomes" id="UP000481252"/>
    </source>
</evidence>
<dbReference type="PROSITE" id="PS00061">
    <property type="entry name" value="ADH_SHORT"/>
    <property type="match status" value="1"/>
</dbReference>
<sequence>MNNNTDYHPLAGRTALVTGAARGIGAAIAQRLASEGALVYLGDILEGEGEKTAAHLDRTGVFQPLDVTSEAQWAAMMERIARDVGRLDILVNNAGIYGPASLQDETADGFRRMFEINQFSIFWGMKCAVPLMSLGGSIINLSSIGGMVGYKGTFAYAGAKWAVRGMTRSAARELAPLKIRVNTVCPGVIDTPMFYENDPAQLSQFLQSVPLGALGLPKDIASAVAYLASDEARYITGSDILVDGGMLA</sequence>
<comment type="caution">
    <text evidence="3">The sequence shown here is derived from an EMBL/GenBank/DDBJ whole genome shotgun (WGS) entry which is preliminary data.</text>
</comment>
<dbReference type="InterPro" id="IPR002347">
    <property type="entry name" value="SDR_fam"/>
</dbReference>
<dbReference type="GO" id="GO:0047936">
    <property type="term" value="F:glucose 1-dehydrogenase [NAD(P)+] activity"/>
    <property type="evidence" value="ECO:0007669"/>
    <property type="project" value="UniProtKB-EC"/>
</dbReference>
<evidence type="ECO:0000256" key="2">
    <source>
        <dbReference type="ARBA" id="ARBA00023002"/>
    </source>
</evidence>
<keyword evidence="2 3" id="KW-0560">Oxidoreductase</keyword>
<dbReference type="InterPro" id="IPR020904">
    <property type="entry name" value="Sc_DH/Rdtase_CS"/>
</dbReference>
<proteinExistence type="inferred from homology"/>
<dbReference type="FunFam" id="3.40.50.720:FF:000084">
    <property type="entry name" value="Short-chain dehydrogenase reductase"/>
    <property type="match status" value="1"/>
</dbReference>
<dbReference type="NCBIfam" id="NF005559">
    <property type="entry name" value="PRK07231.1"/>
    <property type="match status" value="1"/>
</dbReference>
<dbReference type="PRINTS" id="PR00081">
    <property type="entry name" value="GDHRDH"/>
</dbReference>
<dbReference type="PRINTS" id="PR00080">
    <property type="entry name" value="SDRFAMILY"/>
</dbReference>
<organism evidence="3 4">
    <name type="scientific">Mesorhizobium zhangyense</name>
    <dbReference type="NCBI Taxonomy" id="1776730"/>
    <lineage>
        <taxon>Bacteria</taxon>
        <taxon>Pseudomonadati</taxon>
        <taxon>Pseudomonadota</taxon>
        <taxon>Alphaproteobacteria</taxon>
        <taxon>Hyphomicrobiales</taxon>
        <taxon>Phyllobacteriaceae</taxon>
        <taxon>Mesorhizobium</taxon>
    </lineage>
</organism>
<gene>
    <name evidence="3" type="ORF">G6N74_12440</name>
</gene>
<keyword evidence="4" id="KW-1185">Reference proteome</keyword>
<dbReference type="RefSeq" id="WP_165117712.1">
    <property type="nucleotide sequence ID" value="NZ_JAAKZG010000004.1"/>
</dbReference>
<comment type="similarity">
    <text evidence="1">Belongs to the short-chain dehydrogenases/reductases (SDR) family.</text>
</comment>
<dbReference type="SUPFAM" id="SSF51735">
    <property type="entry name" value="NAD(P)-binding Rossmann-fold domains"/>
    <property type="match status" value="1"/>
</dbReference>
<dbReference type="EC" id="1.1.1.47" evidence="3"/>
<dbReference type="Pfam" id="PF13561">
    <property type="entry name" value="adh_short_C2"/>
    <property type="match status" value="1"/>
</dbReference>
<dbReference type="PANTHER" id="PTHR43639:SF1">
    <property type="entry name" value="SHORT-CHAIN DEHYDROGENASE_REDUCTASE FAMILY PROTEIN"/>
    <property type="match status" value="1"/>
</dbReference>
<dbReference type="Proteomes" id="UP000481252">
    <property type="component" value="Unassembled WGS sequence"/>
</dbReference>